<protein>
    <recommendedName>
        <fullName evidence="8">Glycoside hydrolase family 5 domain-containing protein</fullName>
    </recommendedName>
</protein>
<dbReference type="Pfam" id="PF00150">
    <property type="entry name" value="Cellulase"/>
    <property type="match status" value="1"/>
</dbReference>
<proteinExistence type="inferred from homology"/>
<dbReference type="GO" id="GO:0008422">
    <property type="term" value="F:beta-glucosidase activity"/>
    <property type="evidence" value="ECO:0007669"/>
    <property type="project" value="TreeGrafter"/>
</dbReference>
<evidence type="ECO:0000313" key="10">
    <source>
        <dbReference type="Proteomes" id="UP001159428"/>
    </source>
</evidence>
<evidence type="ECO:0000256" key="1">
    <source>
        <dbReference type="ARBA" id="ARBA00005641"/>
    </source>
</evidence>
<dbReference type="SUPFAM" id="SSF51445">
    <property type="entry name" value="(Trans)glycosidases"/>
    <property type="match status" value="1"/>
</dbReference>
<dbReference type="Gene3D" id="3.20.20.80">
    <property type="entry name" value="Glycosidases"/>
    <property type="match status" value="1"/>
</dbReference>
<keyword evidence="5" id="KW-0624">Polysaccharide degradation</keyword>
<dbReference type="InterPro" id="IPR017853">
    <property type="entry name" value="GH"/>
</dbReference>
<dbReference type="EMBL" id="CALNXJ010000047">
    <property type="protein sequence ID" value="CAH3150271.1"/>
    <property type="molecule type" value="Genomic_DNA"/>
</dbReference>
<comment type="caution">
    <text evidence="9">The sequence shown here is derived from an EMBL/GenBank/DDBJ whole genome shotgun (WGS) entry which is preliminary data.</text>
</comment>
<comment type="similarity">
    <text evidence="1 6">Belongs to the glycosyl hydrolase 5 (cellulase A) family.</text>
</comment>
<dbReference type="AlphaFoldDB" id="A0AAU9XLM9"/>
<dbReference type="InterPro" id="IPR050386">
    <property type="entry name" value="Glycosyl_hydrolase_5"/>
</dbReference>
<evidence type="ECO:0000256" key="7">
    <source>
        <dbReference type="SAM" id="SignalP"/>
    </source>
</evidence>
<reference evidence="9 10" key="1">
    <citation type="submission" date="2022-05" db="EMBL/GenBank/DDBJ databases">
        <authorList>
            <consortium name="Genoscope - CEA"/>
            <person name="William W."/>
        </authorList>
    </citation>
    <scope>NUCLEOTIDE SEQUENCE [LARGE SCALE GENOMIC DNA]</scope>
</reference>
<dbReference type="GO" id="GO:0009251">
    <property type="term" value="P:glucan catabolic process"/>
    <property type="evidence" value="ECO:0007669"/>
    <property type="project" value="TreeGrafter"/>
</dbReference>
<organism evidence="9 10">
    <name type="scientific">Pocillopora meandrina</name>
    <dbReference type="NCBI Taxonomy" id="46732"/>
    <lineage>
        <taxon>Eukaryota</taxon>
        <taxon>Metazoa</taxon>
        <taxon>Cnidaria</taxon>
        <taxon>Anthozoa</taxon>
        <taxon>Hexacorallia</taxon>
        <taxon>Scleractinia</taxon>
        <taxon>Astrocoeniina</taxon>
        <taxon>Pocilloporidae</taxon>
        <taxon>Pocillopora</taxon>
    </lineage>
</organism>
<name>A0AAU9XLM9_9CNID</name>
<dbReference type="PANTHER" id="PTHR31297:SF41">
    <property type="entry name" value="ENDOGLUCANASE, PUTATIVE (AFU_ORTHOLOGUE AFUA_5G01830)-RELATED"/>
    <property type="match status" value="1"/>
</dbReference>
<evidence type="ECO:0000256" key="5">
    <source>
        <dbReference type="ARBA" id="ARBA00023326"/>
    </source>
</evidence>
<dbReference type="PANTHER" id="PTHR31297">
    <property type="entry name" value="GLUCAN ENDO-1,6-BETA-GLUCOSIDASE B"/>
    <property type="match status" value="1"/>
</dbReference>
<feature type="chain" id="PRO_5043448849" description="Glycoside hydrolase family 5 domain-containing protein" evidence="7">
    <location>
        <begin position="27"/>
        <end position="369"/>
    </location>
</feature>
<dbReference type="GO" id="GO:0005576">
    <property type="term" value="C:extracellular region"/>
    <property type="evidence" value="ECO:0007669"/>
    <property type="project" value="TreeGrafter"/>
</dbReference>
<keyword evidence="10" id="KW-1185">Reference proteome</keyword>
<gene>
    <name evidence="9" type="ORF">PMEA_00024692</name>
</gene>
<feature type="signal peptide" evidence="7">
    <location>
        <begin position="1"/>
        <end position="26"/>
    </location>
</feature>
<sequence>MKQKMPRFMVLLPLFFLLFTVAIARGQDNPISPEEYQSQIRAGFSTNWFKSFAKKPMKKYSEKNIEDIHDKGFSNLRIRCDAELYSSKVEFQWFLGNLTTIVDGCLKHDVIPIISWIHHHAEAYATEEDHDAYVAWWTAVARQLKDRDYRLSFNLFTELGIDTCSKGKTEKKIVEKLCNNSLRRRTDKYNRWTKDVTKAIRATGGKNAKRIIILASPGKTAKDLDRIDPAIYKNDSYMMAEWHLYASGPVKTPGSQKYWSGDGKREGQENVKKAINDATHFTNVTGLRTYLGAWMPQDNIKGTLTQAEVIKFAVFFVKELRRAKIPWSMNVLDNYYDTKESKWLKKPQRIVGRKLNMAKILNNIRKVMP</sequence>
<evidence type="ECO:0000256" key="3">
    <source>
        <dbReference type="ARBA" id="ARBA00023277"/>
    </source>
</evidence>
<dbReference type="GO" id="GO:0009986">
    <property type="term" value="C:cell surface"/>
    <property type="evidence" value="ECO:0007669"/>
    <property type="project" value="TreeGrafter"/>
</dbReference>
<feature type="domain" description="Glycoside hydrolase family 5" evidence="8">
    <location>
        <begin position="42"/>
        <end position="327"/>
    </location>
</feature>
<evidence type="ECO:0000256" key="4">
    <source>
        <dbReference type="ARBA" id="ARBA00023295"/>
    </source>
</evidence>
<accession>A0AAU9XLM9</accession>
<evidence type="ECO:0000259" key="8">
    <source>
        <dbReference type="Pfam" id="PF00150"/>
    </source>
</evidence>
<dbReference type="Proteomes" id="UP001159428">
    <property type="component" value="Unassembled WGS sequence"/>
</dbReference>
<keyword evidence="7" id="KW-0732">Signal</keyword>
<evidence type="ECO:0000256" key="6">
    <source>
        <dbReference type="RuleBase" id="RU361153"/>
    </source>
</evidence>
<dbReference type="InterPro" id="IPR001547">
    <property type="entry name" value="Glyco_hydro_5"/>
</dbReference>
<keyword evidence="3" id="KW-0119">Carbohydrate metabolism</keyword>
<evidence type="ECO:0000256" key="2">
    <source>
        <dbReference type="ARBA" id="ARBA00022801"/>
    </source>
</evidence>
<keyword evidence="2 6" id="KW-0378">Hydrolase</keyword>
<evidence type="ECO:0000313" key="9">
    <source>
        <dbReference type="EMBL" id="CAH3150271.1"/>
    </source>
</evidence>
<keyword evidence="4 6" id="KW-0326">Glycosidase</keyword>